<comment type="caution">
    <text evidence="11">The sequence shown here is derived from an EMBL/GenBank/DDBJ whole genome shotgun (WGS) entry which is preliminary data.</text>
</comment>
<evidence type="ECO:0000256" key="10">
    <source>
        <dbReference type="RuleBase" id="RU361238"/>
    </source>
</evidence>
<keyword evidence="2" id="KW-0719">Serine esterase</keyword>
<keyword evidence="3" id="KW-0858">Xylan degradation</keyword>
<evidence type="ECO:0000256" key="4">
    <source>
        <dbReference type="ARBA" id="ARBA00022723"/>
    </source>
</evidence>
<dbReference type="InterPro" id="IPR011118">
    <property type="entry name" value="Tannase/feruloyl_esterase"/>
</dbReference>
<gene>
    <name evidence="11" type="ORF">V5O48_005470</name>
</gene>
<keyword evidence="6 10" id="KW-0378">Hydrolase</keyword>
<comment type="catalytic activity">
    <reaction evidence="9">
        <text>feruloyl-polysaccharide + H2O = ferulate + polysaccharide.</text>
        <dbReference type="EC" id="3.1.1.73"/>
    </reaction>
</comment>
<comment type="similarity">
    <text evidence="1 10">Belongs to the tannase family.</text>
</comment>
<keyword evidence="12" id="KW-1185">Reference proteome</keyword>
<reference evidence="11 12" key="1">
    <citation type="submission" date="2024-02" db="EMBL/GenBank/DDBJ databases">
        <title>A draft genome for the cacao thread blight pathogen Marasmius crinis-equi.</title>
        <authorList>
            <person name="Cohen S.P."/>
            <person name="Baruah I.K."/>
            <person name="Amoako-Attah I."/>
            <person name="Bukari Y."/>
            <person name="Meinhardt L.W."/>
            <person name="Bailey B.A."/>
        </authorList>
    </citation>
    <scope>NUCLEOTIDE SEQUENCE [LARGE SCALE GENOMIC DNA]</scope>
    <source>
        <strain evidence="11 12">GH-76</strain>
    </source>
</reference>
<dbReference type="PANTHER" id="PTHR33938:SF15">
    <property type="entry name" value="FERULOYL ESTERASE B-RELATED"/>
    <property type="match status" value="1"/>
</dbReference>
<dbReference type="Pfam" id="PF07519">
    <property type="entry name" value="Tannase"/>
    <property type="match status" value="2"/>
</dbReference>
<evidence type="ECO:0000256" key="9">
    <source>
        <dbReference type="ARBA" id="ARBA00034075"/>
    </source>
</evidence>
<evidence type="ECO:0000256" key="7">
    <source>
        <dbReference type="ARBA" id="ARBA00022837"/>
    </source>
</evidence>
<dbReference type="PANTHER" id="PTHR33938">
    <property type="entry name" value="FERULOYL ESTERASE B-RELATED"/>
    <property type="match status" value="1"/>
</dbReference>
<keyword evidence="4" id="KW-0479">Metal-binding</keyword>
<proteinExistence type="inferred from homology"/>
<dbReference type="SUPFAM" id="SSF53474">
    <property type="entry name" value="alpha/beta-Hydrolases"/>
    <property type="match status" value="1"/>
</dbReference>
<evidence type="ECO:0000256" key="6">
    <source>
        <dbReference type="ARBA" id="ARBA00022801"/>
    </source>
</evidence>
<protein>
    <recommendedName>
        <fullName evidence="10">Carboxylic ester hydrolase</fullName>
        <ecNumber evidence="10">3.1.1.-</ecNumber>
    </recommendedName>
</protein>
<evidence type="ECO:0000256" key="5">
    <source>
        <dbReference type="ARBA" id="ARBA00022729"/>
    </source>
</evidence>
<evidence type="ECO:0000256" key="2">
    <source>
        <dbReference type="ARBA" id="ARBA00022487"/>
    </source>
</evidence>
<keyword evidence="3" id="KW-0119">Carbohydrate metabolism</keyword>
<keyword evidence="7" id="KW-0106">Calcium</keyword>
<evidence type="ECO:0000256" key="3">
    <source>
        <dbReference type="ARBA" id="ARBA00022651"/>
    </source>
</evidence>
<evidence type="ECO:0000313" key="12">
    <source>
        <dbReference type="Proteomes" id="UP001465976"/>
    </source>
</evidence>
<keyword evidence="8" id="KW-1015">Disulfide bond</keyword>
<name>A0ABR3FMW5_9AGAR</name>
<dbReference type="InterPro" id="IPR029058">
    <property type="entry name" value="AB_hydrolase_fold"/>
</dbReference>
<evidence type="ECO:0000256" key="1">
    <source>
        <dbReference type="ARBA" id="ARBA00006249"/>
    </source>
</evidence>
<sequence length="524" mass="57296">MYTPRTVQSLFAALQLAPSFDFNTSCSLSSFSSIPFSQPTQIFQASVVPAGTTIEFPDADPSCQSDSSPQVLSDDICRVTLEVETSSTSRINMEAWLPRNWTGRFLSTGNGGLGGCIQYQDVAYAASLGFATVGANNGHNGTSGAPFENKPEVLADFAFRSVHTNVVVGKQITKQFYGESHKKSYYLGCSTGGRQGLKSVEDFPEDFDGVVAGAPAANFNSLISWSGHFFSEITGDSSQPTFIPVNLWFGLIHNDILAQCDELDGVKDGIIEDPNACNYDPTPLLCKDGATENCLTPTQAETVKKVYSPFLDTQGNLIYPRAQPGGEDILPIMVGGQPFSFTADWFKYVVYNSSIDPTTIGMKDYEFAIKLNPFDIATFKGDLNKFKARGGKLLTYHGQADGLITPRISEEYYDHAKKVSGELDEYYRFFRISGMSHCSQGAGAWRIGQGAGGSLDTDKNVLTAMVQWVEQGVAPETIEGVKFVNDDPEQGESFRRRHCRYPLRTTYDRAGDSKSPDSWSCQTV</sequence>
<dbReference type="Gene3D" id="3.40.50.1820">
    <property type="entry name" value="alpha/beta hydrolase"/>
    <property type="match status" value="1"/>
</dbReference>
<evidence type="ECO:0000313" key="11">
    <source>
        <dbReference type="EMBL" id="KAL0576495.1"/>
    </source>
</evidence>
<keyword evidence="5" id="KW-0732">Signal</keyword>
<dbReference type="EMBL" id="JBAHYK010000219">
    <property type="protein sequence ID" value="KAL0576495.1"/>
    <property type="molecule type" value="Genomic_DNA"/>
</dbReference>
<organism evidence="11 12">
    <name type="scientific">Marasmius crinis-equi</name>
    <dbReference type="NCBI Taxonomy" id="585013"/>
    <lineage>
        <taxon>Eukaryota</taxon>
        <taxon>Fungi</taxon>
        <taxon>Dikarya</taxon>
        <taxon>Basidiomycota</taxon>
        <taxon>Agaricomycotina</taxon>
        <taxon>Agaricomycetes</taxon>
        <taxon>Agaricomycetidae</taxon>
        <taxon>Agaricales</taxon>
        <taxon>Marasmiineae</taxon>
        <taxon>Marasmiaceae</taxon>
        <taxon>Marasmius</taxon>
    </lineage>
</organism>
<dbReference type="Proteomes" id="UP001465976">
    <property type="component" value="Unassembled WGS sequence"/>
</dbReference>
<evidence type="ECO:0000256" key="8">
    <source>
        <dbReference type="ARBA" id="ARBA00023157"/>
    </source>
</evidence>
<dbReference type="EC" id="3.1.1.-" evidence="10"/>
<keyword evidence="3" id="KW-0624">Polysaccharide degradation</keyword>
<accession>A0ABR3FMW5</accession>